<dbReference type="Gene3D" id="3.30.750.24">
    <property type="entry name" value="STAS domain"/>
    <property type="match status" value="1"/>
</dbReference>
<dbReference type="PANTHER" id="PTHR33495:SF2">
    <property type="entry name" value="ANTI-SIGMA FACTOR ANTAGONIST TM_1081-RELATED"/>
    <property type="match status" value="1"/>
</dbReference>
<dbReference type="InterPro" id="IPR036513">
    <property type="entry name" value="STAS_dom_sf"/>
</dbReference>
<comment type="caution">
    <text evidence="4">The sequence shown here is derived from an EMBL/GenBank/DDBJ whole genome shotgun (WGS) entry which is preliminary data.</text>
</comment>
<protein>
    <recommendedName>
        <fullName evidence="2">Anti-sigma factor antagonist</fullName>
    </recommendedName>
</protein>
<gene>
    <name evidence="4" type="ORF">E4099_07985</name>
</gene>
<evidence type="ECO:0000259" key="3">
    <source>
        <dbReference type="PROSITE" id="PS50801"/>
    </source>
</evidence>
<feature type="domain" description="STAS" evidence="3">
    <location>
        <begin position="2"/>
        <end position="115"/>
    </location>
</feature>
<dbReference type="InterPro" id="IPR002645">
    <property type="entry name" value="STAS_dom"/>
</dbReference>
<dbReference type="Pfam" id="PF01740">
    <property type="entry name" value="STAS"/>
    <property type="match status" value="1"/>
</dbReference>
<evidence type="ECO:0000313" key="4">
    <source>
        <dbReference type="EMBL" id="TGB14695.1"/>
    </source>
</evidence>
<dbReference type="GO" id="GO:0043856">
    <property type="term" value="F:anti-sigma factor antagonist activity"/>
    <property type="evidence" value="ECO:0007669"/>
    <property type="project" value="InterPro"/>
</dbReference>
<name>A0A4Z0HCM7_9ACTN</name>
<reference evidence="4 5" key="1">
    <citation type="submission" date="2019-03" db="EMBL/GenBank/DDBJ databases">
        <authorList>
            <person name="Gonzalez-Pimentel J.L."/>
        </authorList>
    </citation>
    <scope>NUCLEOTIDE SEQUENCE [LARGE SCALE GENOMIC DNA]</scope>
    <source>
        <strain evidence="4 5">JCM 31289</strain>
    </source>
</reference>
<dbReference type="SUPFAM" id="SSF52091">
    <property type="entry name" value="SpoIIaa-like"/>
    <property type="match status" value="1"/>
</dbReference>
<dbReference type="PANTHER" id="PTHR33495">
    <property type="entry name" value="ANTI-SIGMA FACTOR ANTAGONIST TM_1081-RELATED-RELATED"/>
    <property type="match status" value="1"/>
</dbReference>
<dbReference type="PROSITE" id="PS50801">
    <property type="entry name" value="STAS"/>
    <property type="match status" value="1"/>
</dbReference>
<proteinExistence type="inferred from homology"/>
<evidence type="ECO:0000313" key="5">
    <source>
        <dbReference type="Proteomes" id="UP000297948"/>
    </source>
</evidence>
<dbReference type="CDD" id="cd07043">
    <property type="entry name" value="STAS_anti-anti-sigma_factors"/>
    <property type="match status" value="1"/>
</dbReference>
<dbReference type="NCBIfam" id="TIGR00377">
    <property type="entry name" value="ant_ant_sig"/>
    <property type="match status" value="1"/>
</dbReference>
<organism evidence="4 5">
    <name type="scientific">Streptomyces palmae</name>
    <dbReference type="NCBI Taxonomy" id="1701085"/>
    <lineage>
        <taxon>Bacteria</taxon>
        <taxon>Bacillati</taxon>
        <taxon>Actinomycetota</taxon>
        <taxon>Actinomycetes</taxon>
        <taxon>Kitasatosporales</taxon>
        <taxon>Streptomycetaceae</taxon>
        <taxon>Streptomyces</taxon>
    </lineage>
</organism>
<sequence>MSYARTYRTGGCTVVEVHGEVDISSAVRIGPPLDTATGGGAPSVVIDLTPATFLDCSGLSLLCRAHRRMRERGGLLRLVCANRAVLRTLRAGGVAELLDPLPTMAAALAPALVAAGAAES</sequence>
<evidence type="ECO:0000256" key="2">
    <source>
        <dbReference type="RuleBase" id="RU003749"/>
    </source>
</evidence>
<dbReference type="Proteomes" id="UP000297948">
    <property type="component" value="Unassembled WGS sequence"/>
</dbReference>
<dbReference type="InterPro" id="IPR003658">
    <property type="entry name" value="Anti-sigma_ant"/>
</dbReference>
<dbReference type="EMBL" id="SRID01000048">
    <property type="protein sequence ID" value="TGB14695.1"/>
    <property type="molecule type" value="Genomic_DNA"/>
</dbReference>
<keyword evidence="5" id="KW-1185">Reference proteome</keyword>
<dbReference type="AlphaFoldDB" id="A0A4Z0HCM7"/>
<comment type="similarity">
    <text evidence="1 2">Belongs to the anti-sigma-factor antagonist family.</text>
</comment>
<evidence type="ECO:0000256" key="1">
    <source>
        <dbReference type="ARBA" id="ARBA00009013"/>
    </source>
</evidence>
<dbReference type="OrthoDB" id="4284170at2"/>
<accession>A0A4Z0HCM7</accession>